<dbReference type="PANTHER" id="PTHR10464:SF4">
    <property type="entry name" value="UREA TRANSPORTER"/>
    <property type="match status" value="1"/>
</dbReference>
<keyword evidence="6 7" id="KW-0472">Membrane</keyword>
<organism evidence="8 9">
    <name type="scientific">Nocardioides jishulii</name>
    <dbReference type="NCBI Taxonomy" id="2575440"/>
    <lineage>
        <taxon>Bacteria</taxon>
        <taxon>Bacillati</taxon>
        <taxon>Actinomycetota</taxon>
        <taxon>Actinomycetes</taxon>
        <taxon>Propionibacteriales</taxon>
        <taxon>Nocardioidaceae</taxon>
        <taxon>Nocardioides</taxon>
    </lineage>
</organism>
<keyword evidence="5 7" id="KW-1133">Transmembrane helix</keyword>
<evidence type="ECO:0000256" key="3">
    <source>
        <dbReference type="ARBA" id="ARBA00022475"/>
    </source>
</evidence>
<evidence type="ECO:0000256" key="2">
    <source>
        <dbReference type="ARBA" id="ARBA00005914"/>
    </source>
</evidence>
<evidence type="ECO:0000256" key="1">
    <source>
        <dbReference type="ARBA" id="ARBA00004651"/>
    </source>
</evidence>
<feature type="transmembrane region" description="Helical" evidence="7">
    <location>
        <begin position="236"/>
        <end position="252"/>
    </location>
</feature>
<name>A0A4U2YPN5_9ACTN</name>
<evidence type="ECO:0000313" key="9">
    <source>
        <dbReference type="Proteomes" id="UP000307808"/>
    </source>
</evidence>
<evidence type="ECO:0000313" key="8">
    <source>
        <dbReference type="EMBL" id="TKI62625.1"/>
    </source>
</evidence>
<reference evidence="8 9" key="1">
    <citation type="submission" date="2019-04" db="EMBL/GenBank/DDBJ databases">
        <authorList>
            <person name="Dong K."/>
        </authorList>
    </citation>
    <scope>NUCLEOTIDE SEQUENCE [LARGE SCALE GENOMIC DNA]</scope>
    <source>
        <strain evidence="9">dk3543</strain>
    </source>
</reference>
<accession>A0A4U2YPN5</accession>
<feature type="transmembrane region" description="Helical" evidence="7">
    <location>
        <begin position="84"/>
        <end position="103"/>
    </location>
</feature>
<evidence type="ECO:0000256" key="5">
    <source>
        <dbReference type="ARBA" id="ARBA00022989"/>
    </source>
</evidence>
<dbReference type="AlphaFoldDB" id="A0A4U2YPN5"/>
<feature type="transmembrane region" description="Helical" evidence="7">
    <location>
        <begin position="288"/>
        <end position="307"/>
    </location>
</feature>
<keyword evidence="9" id="KW-1185">Reference proteome</keyword>
<protein>
    <submittedName>
        <fullName evidence="8">Urea transporter</fullName>
    </submittedName>
</protein>
<dbReference type="Pfam" id="PF03253">
    <property type="entry name" value="UT"/>
    <property type="match status" value="1"/>
</dbReference>
<feature type="transmembrane region" description="Helical" evidence="7">
    <location>
        <begin position="172"/>
        <end position="200"/>
    </location>
</feature>
<comment type="subcellular location">
    <subcellularLocation>
        <location evidence="1">Cell membrane</location>
        <topology evidence="1">Multi-pass membrane protein</topology>
    </subcellularLocation>
</comment>
<feature type="transmembrane region" description="Helical" evidence="7">
    <location>
        <begin position="109"/>
        <end position="126"/>
    </location>
</feature>
<proteinExistence type="inferred from homology"/>
<gene>
    <name evidence="8" type="ORF">FC770_09675</name>
</gene>
<dbReference type="GO" id="GO:0005886">
    <property type="term" value="C:plasma membrane"/>
    <property type="evidence" value="ECO:0007669"/>
    <property type="project" value="UniProtKB-SubCell"/>
</dbReference>
<dbReference type="GO" id="GO:0015204">
    <property type="term" value="F:urea transmembrane transporter activity"/>
    <property type="evidence" value="ECO:0007669"/>
    <property type="project" value="InterPro"/>
</dbReference>
<dbReference type="InterPro" id="IPR004937">
    <property type="entry name" value="Urea_transporter"/>
</dbReference>
<sequence>MSGMSATRDPAASLRAVTWRSLAEGVGQIFFQANPWTGLLILAAFLVADWQMALLAAIGTIIGTLAGCLVGFDADNVGMGMQGFNGCLVGAAVYTALGAQGWAYVLTPVGAVLTAPLTLFFAWLFARPALKGFNLPYTTAPFCTAASILYAASTSIHVESSAKHVVDGTGDAFLTSLLTNVSEVVLVNSVWAGALILLGLFIASWKVGLAAVMGSVLGSLTALAMGESASTIEQGLAGYSGVLTAIALAVVFHQANVASWCYAAVGTVVTAVVTLLMNDATTFPHYTWPYILTTWVFLLIGSKIAALRRT</sequence>
<dbReference type="EMBL" id="SZPY01000002">
    <property type="protein sequence ID" value="TKI62625.1"/>
    <property type="molecule type" value="Genomic_DNA"/>
</dbReference>
<keyword evidence="4 7" id="KW-0812">Transmembrane</keyword>
<evidence type="ECO:0000256" key="7">
    <source>
        <dbReference type="SAM" id="Phobius"/>
    </source>
</evidence>
<keyword evidence="3" id="KW-1003">Cell membrane</keyword>
<dbReference type="InterPro" id="IPR029020">
    <property type="entry name" value="Ammonium/urea_transptr"/>
</dbReference>
<dbReference type="Proteomes" id="UP000307808">
    <property type="component" value="Unassembled WGS sequence"/>
</dbReference>
<feature type="transmembrane region" description="Helical" evidence="7">
    <location>
        <begin position="133"/>
        <end position="152"/>
    </location>
</feature>
<evidence type="ECO:0000256" key="6">
    <source>
        <dbReference type="ARBA" id="ARBA00023136"/>
    </source>
</evidence>
<feature type="transmembrane region" description="Helical" evidence="7">
    <location>
        <begin position="54"/>
        <end position="72"/>
    </location>
</feature>
<dbReference type="Gene3D" id="1.10.3430.10">
    <property type="entry name" value="Ammonium transporter AmtB like domains"/>
    <property type="match status" value="1"/>
</dbReference>
<evidence type="ECO:0000256" key="4">
    <source>
        <dbReference type="ARBA" id="ARBA00022692"/>
    </source>
</evidence>
<comment type="similarity">
    <text evidence="2">Belongs to the urea transporter family.</text>
</comment>
<dbReference type="PANTHER" id="PTHR10464">
    <property type="entry name" value="UREA TRANSPORTER"/>
    <property type="match status" value="1"/>
</dbReference>
<feature type="transmembrane region" description="Helical" evidence="7">
    <location>
        <begin position="207"/>
        <end position="224"/>
    </location>
</feature>
<feature type="transmembrane region" description="Helical" evidence="7">
    <location>
        <begin position="259"/>
        <end position="276"/>
    </location>
</feature>
<comment type="caution">
    <text evidence="8">The sequence shown here is derived from an EMBL/GenBank/DDBJ whole genome shotgun (WGS) entry which is preliminary data.</text>
</comment>
<dbReference type="OrthoDB" id="3672812at2"/>